<dbReference type="AlphaFoldDB" id="A0A9X8X5E0"/>
<gene>
    <name evidence="1" type="ORF">BACERE00221_02349</name>
</gene>
<name>A0A9X8X5E0_9BACI</name>
<dbReference type="EMBL" id="FWZC01000035">
    <property type="protein sequence ID" value="SME05854.1"/>
    <property type="molecule type" value="Genomic_DNA"/>
</dbReference>
<dbReference type="Proteomes" id="UP000194435">
    <property type="component" value="Unassembled WGS sequence"/>
</dbReference>
<dbReference type="RefSeq" id="WP_076874297.1">
    <property type="nucleotide sequence ID" value="NZ_FWZC01000035.1"/>
</dbReference>
<protein>
    <recommendedName>
        <fullName evidence="3">Phage head-tail adapter protein</fullName>
    </recommendedName>
</protein>
<accession>A0A9X8X5E0</accession>
<evidence type="ECO:0000313" key="1">
    <source>
        <dbReference type="EMBL" id="SME05854.1"/>
    </source>
</evidence>
<reference evidence="1 2" key="1">
    <citation type="submission" date="2017-04" db="EMBL/GenBank/DDBJ databases">
        <authorList>
            <person name="Criscuolo A."/>
        </authorList>
    </citation>
    <scope>NUCLEOTIDE SEQUENCE [LARGE SCALE GENOMIC DNA]</scope>
    <source>
        <strain evidence="1">16-00221</strain>
    </source>
</reference>
<evidence type="ECO:0000313" key="2">
    <source>
        <dbReference type="Proteomes" id="UP000194435"/>
    </source>
</evidence>
<proteinExistence type="predicted"/>
<comment type="caution">
    <text evidence="1">The sequence shown here is derived from an EMBL/GenBank/DDBJ whole genome shotgun (WGS) entry which is preliminary data.</text>
</comment>
<evidence type="ECO:0008006" key="3">
    <source>
        <dbReference type="Google" id="ProtNLM"/>
    </source>
</evidence>
<sequence>MVLEQHRKTFNDGFVSVMKQETIRNAAKKVIGHKPIEIAKLRFNEMSFREVDIQFAESVGEQLDRKIEVLNAPVFNSKNVDRLTIRLQDENYSIIKTDRYKKSLFLYLQKVGGLDESRTVD</sequence>
<organism evidence="1 2">
    <name type="scientific">Bacillus paranthracis</name>
    <dbReference type="NCBI Taxonomy" id="2026186"/>
    <lineage>
        <taxon>Bacteria</taxon>
        <taxon>Bacillati</taxon>
        <taxon>Bacillota</taxon>
        <taxon>Bacilli</taxon>
        <taxon>Bacillales</taxon>
        <taxon>Bacillaceae</taxon>
        <taxon>Bacillus</taxon>
        <taxon>Bacillus cereus group</taxon>
    </lineage>
</organism>